<sequence>MSLKSLTSSRKIIDIIHRYGHCISYPGVEELETETIYTSEQKSETKSGKDTLHETVGITYQNVDLHFPSESQFVNLSAVNNELIIISKKRRRRIFKAITVNVQEEPVVKKKKKNDMDLSAHVGEYSLPVNLQLSETTDTV</sequence>
<dbReference type="Proteomes" id="UP000887116">
    <property type="component" value="Unassembled WGS sequence"/>
</dbReference>
<proteinExistence type="predicted"/>
<comment type="caution">
    <text evidence="1">The sequence shown here is derived from an EMBL/GenBank/DDBJ whole genome shotgun (WGS) entry which is preliminary data.</text>
</comment>
<evidence type="ECO:0000313" key="1">
    <source>
        <dbReference type="EMBL" id="GFQ68872.1"/>
    </source>
</evidence>
<organism evidence="1 2">
    <name type="scientific">Trichonephila clavata</name>
    <name type="common">Joro spider</name>
    <name type="synonym">Nephila clavata</name>
    <dbReference type="NCBI Taxonomy" id="2740835"/>
    <lineage>
        <taxon>Eukaryota</taxon>
        <taxon>Metazoa</taxon>
        <taxon>Ecdysozoa</taxon>
        <taxon>Arthropoda</taxon>
        <taxon>Chelicerata</taxon>
        <taxon>Arachnida</taxon>
        <taxon>Araneae</taxon>
        <taxon>Araneomorphae</taxon>
        <taxon>Entelegynae</taxon>
        <taxon>Araneoidea</taxon>
        <taxon>Nephilidae</taxon>
        <taxon>Trichonephila</taxon>
    </lineage>
</organism>
<evidence type="ECO:0000313" key="2">
    <source>
        <dbReference type="Proteomes" id="UP000887116"/>
    </source>
</evidence>
<dbReference type="EMBL" id="BMAO01020641">
    <property type="protein sequence ID" value="GFQ68872.1"/>
    <property type="molecule type" value="Genomic_DNA"/>
</dbReference>
<accession>A0A8X6F366</accession>
<reference evidence="1" key="1">
    <citation type="submission" date="2020-07" db="EMBL/GenBank/DDBJ databases">
        <title>Multicomponent nature underlies the extraordinary mechanical properties of spider dragline silk.</title>
        <authorList>
            <person name="Kono N."/>
            <person name="Nakamura H."/>
            <person name="Mori M."/>
            <person name="Yoshida Y."/>
            <person name="Ohtoshi R."/>
            <person name="Malay A.D."/>
            <person name="Moran D.A.P."/>
            <person name="Tomita M."/>
            <person name="Numata K."/>
            <person name="Arakawa K."/>
        </authorList>
    </citation>
    <scope>NUCLEOTIDE SEQUENCE</scope>
</reference>
<keyword evidence="2" id="KW-1185">Reference proteome</keyword>
<name>A0A8X6F366_TRICU</name>
<protein>
    <submittedName>
        <fullName evidence="1">Uncharacterized protein</fullName>
    </submittedName>
</protein>
<dbReference type="OrthoDB" id="8060926at2759"/>
<gene>
    <name evidence="1" type="primary">EVAR_4691_1</name>
    <name evidence="1" type="ORF">TNCT_426191</name>
</gene>
<dbReference type="AlphaFoldDB" id="A0A8X6F366"/>